<dbReference type="SUPFAM" id="SSF46785">
    <property type="entry name" value="Winged helix' DNA-binding domain"/>
    <property type="match status" value="1"/>
</dbReference>
<dbReference type="GO" id="GO:0003677">
    <property type="term" value="F:DNA binding"/>
    <property type="evidence" value="ECO:0007669"/>
    <property type="project" value="UniProtKB-KW"/>
</dbReference>
<dbReference type="InterPro" id="IPR005471">
    <property type="entry name" value="Tscrpt_reg_IclR_N"/>
</dbReference>
<dbReference type="InterPro" id="IPR036388">
    <property type="entry name" value="WH-like_DNA-bd_sf"/>
</dbReference>
<evidence type="ECO:0000313" key="7">
    <source>
        <dbReference type="Proteomes" id="UP000264719"/>
    </source>
</evidence>
<keyword evidence="3" id="KW-0804">Transcription</keyword>
<organism evidence="6 7">
    <name type="scientific">Roseovarius nubinhibens</name>
    <dbReference type="NCBI Taxonomy" id="314263"/>
    <lineage>
        <taxon>Bacteria</taxon>
        <taxon>Pseudomonadati</taxon>
        <taxon>Pseudomonadota</taxon>
        <taxon>Alphaproteobacteria</taxon>
        <taxon>Rhodobacterales</taxon>
        <taxon>Roseobacteraceae</taxon>
        <taxon>Roseovarius</taxon>
    </lineage>
</organism>
<dbReference type="SUPFAM" id="SSF55781">
    <property type="entry name" value="GAF domain-like"/>
    <property type="match status" value="1"/>
</dbReference>
<feature type="domain" description="IclR-ED" evidence="5">
    <location>
        <begin position="77"/>
        <end position="257"/>
    </location>
</feature>
<dbReference type="InterPro" id="IPR029016">
    <property type="entry name" value="GAF-like_dom_sf"/>
</dbReference>
<dbReference type="InterPro" id="IPR036390">
    <property type="entry name" value="WH_DNA-bd_sf"/>
</dbReference>
<dbReference type="EMBL" id="DMVW01000124">
    <property type="protein sequence ID" value="HAR52743.1"/>
    <property type="molecule type" value="Genomic_DNA"/>
</dbReference>
<dbReference type="InterPro" id="IPR050707">
    <property type="entry name" value="HTH_MetabolicPath_Reg"/>
</dbReference>
<dbReference type="GO" id="GO:0045892">
    <property type="term" value="P:negative regulation of DNA-templated transcription"/>
    <property type="evidence" value="ECO:0007669"/>
    <property type="project" value="TreeGrafter"/>
</dbReference>
<dbReference type="AlphaFoldDB" id="A0A348WDY1"/>
<dbReference type="Pfam" id="PF09339">
    <property type="entry name" value="HTH_IclR"/>
    <property type="match status" value="1"/>
</dbReference>
<dbReference type="RefSeq" id="WP_216014964.1">
    <property type="nucleotide sequence ID" value="NZ_CAXAXR010000026.1"/>
</dbReference>
<dbReference type="PANTHER" id="PTHR30136:SF34">
    <property type="entry name" value="TRANSCRIPTIONAL REGULATOR"/>
    <property type="match status" value="1"/>
</dbReference>
<gene>
    <name evidence="6" type="ORF">DCS45_12840</name>
</gene>
<reference evidence="6 7" key="1">
    <citation type="journal article" date="2018" name="Nat. Biotechnol.">
        <title>A standardized bacterial taxonomy based on genome phylogeny substantially revises the tree of life.</title>
        <authorList>
            <person name="Parks D.H."/>
            <person name="Chuvochina M."/>
            <person name="Waite D.W."/>
            <person name="Rinke C."/>
            <person name="Skarshewski A."/>
            <person name="Chaumeil P.A."/>
            <person name="Hugenholtz P."/>
        </authorList>
    </citation>
    <scope>NUCLEOTIDE SEQUENCE [LARGE SCALE GENOMIC DNA]</scope>
    <source>
        <strain evidence="6">UBA9169</strain>
    </source>
</reference>
<evidence type="ECO:0000256" key="3">
    <source>
        <dbReference type="ARBA" id="ARBA00023163"/>
    </source>
</evidence>
<dbReference type="PROSITE" id="PS51078">
    <property type="entry name" value="ICLR_ED"/>
    <property type="match status" value="1"/>
</dbReference>
<feature type="domain" description="HTH iclR-type" evidence="4">
    <location>
        <begin position="14"/>
        <end position="76"/>
    </location>
</feature>
<keyword evidence="1" id="KW-0805">Transcription regulation</keyword>
<dbReference type="Gene3D" id="3.30.450.40">
    <property type="match status" value="1"/>
</dbReference>
<keyword evidence="2" id="KW-0238">DNA-binding</keyword>
<dbReference type="PANTHER" id="PTHR30136">
    <property type="entry name" value="HELIX-TURN-HELIX TRANSCRIPTIONAL REGULATOR, ICLR FAMILY"/>
    <property type="match status" value="1"/>
</dbReference>
<dbReference type="Pfam" id="PF01614">
    <property type="entry name" value="IclR_C"/>
    <property type="match status" value="1"/>
</dbReference>
<evidence type="ECO:0000313" key="6">
    <source>
        <dbReference type="EMBL" id="HAR52743.1"/>
    </source>
</evidence>
<accession>A0A348WDY1</accession>
<dbReference type="GO" id="GO:0003700">
    <property type="term" value="F:DNA-binding transcription factor activity"/>
    <property type="evidence" value="ECO:0007669"/>
    <property type="project" value="TreeGrafter"/>
</dbReference>
<dbReference type="Gene3D" id="1.10.10.10">
    <property type="entry name" value="Winged helix-like DNA-binding domain superfamily/Winged helix DNA-binding domain"/>
    <property type="match status" value="1"/>
</dbReference>
<dbReference type="Proteomes" id="UP000264719">
    <property type="component" value="Unassembled WGS sequence"/>
</dbReference>
<comment type="caution">
    <text evidence="6">The sequence shown here is derived from an EMBL/GenBank/DDBJ whole genome shotgun (WGS) entry which is preliminary data.</text>
</comment>
<dbReference type="PROSITE" id="PS51077">
    <property type="entry name" value="HTH_ICLR"/>
    <property type="match status" value="1"/>
</dbReference>
<dbReference type="SMART" id="SM00346">
    <property type="entry name" value="HTH_ICLR"/>
    <property type="match status" value="1"/>
</dbReference>
<dbReference type="InterPro" id="IPR014757">
    <property type="entry name" value="Tscrpt_reg_IclR_C"/>
</dbReference>
<evidence type="ECO:0000256" key="1">
    <source>
        <dbReference type="ARBA" id="ARBA00023015"/>
    </source>
</evidence>
<evidence type="ECO:0000256" key="2">
    <source>
        <dbReference type="ARBA" id="ARBA00023125"/>
    </source>
</evidence>
<protein>
    <submittedName>
        <fullName evidence="6">IclR family transcriptional regulator</fullName>
    </submittedName>
</protein>
<sequence length="257" mass="28400">MGEETAQKHSSLYAGTLAKGLKLLRAFDESHASLSLSELVQRTGLQKSAVQRLAHTLHVEGMLDRDSATRRFRPSHAWLELAYAYYWSDPIIARALPKLVELSQQIGETVNLAQMSGNHIIYALRLPSQRTHFAASIVGRRVPALCTASGRVMLSTWAEEDRWQAVETWEVHPYTHKTITDRDAINADIVECRRNGYALTRDQVILNEISLAAPITGPGGRSEAAVQVSVSGLSYDFDEVRARILPAVLDTANGILA</sequence>
<proteinExistence type="predicted"/>
<evidence type="ECO:0000259" key="5">
    <source>
        <dbReference type="PROSITE" id="PS51078"/>
    </source>
</evidence>
<name>A0A348WDY1_9RHOB</name>
<evidence type="ECO:0000259" key="4">
    <source>
        <dbReference type="PROSITE" id="PS51077"/>
    </source>
</evidence>